<name>A0ABP9VAJ0_9DEIO</name>
<dbReference type="SUPFAM" id="SSF52821">
    <property type="entry name" value="Rhodanese/Cell cycle control phosphatase"/>
    <property type="match status" value="1"/>
</dbReference>
<dbReference type="RefSeq" id="WP_353541697.1">
    <property type="nucleotide sequence ID" value="NZ_BAABRN010000012.1"/>
</dbReference>
<feature type="domain" description="Rhodanese" evidence="1">
    <location>
        <begin position="15"/>
        <end position="101"/>
    </location>
</feature>
<dbReference type="InterPro" id="IPR050229">
    <property type="entry name" value="GlpE_sulfurtransferase"/>
</dbReference>
<gene>
    <name evidence="2" type="primary">glpE_1</name>
    <name evidence="2" type="ORF">Dxin01_01470</name>
</gene>
<dbReference type="InterPro" id="IPR001763">
    <property type="entry name" value="Rhodanese-like_dom"/>
</dbReference>
<dbReference type="SMART" id="SM00450">
    <property type="entry name" value="RHOD"/>
    <property type="match status" value="1"/>
</dbReference>
<dbReference type="Gene3D" id="3.40.250.10">
    <property type="entry name" value="Rhodanese-like domain"/>
    <property type="match status" value="1"/>
</dbReference>
<dbReference type="CDD" id="cd00158">
    <property type="entry name" value="RHOD"/>
    <property type="match status" value="1"/>
</dbReference>
<comment type="caution">
    <text evidence="2">The sequence shown here is derived from an EMBL/GenBank/DDBJ whole genome shotgun (WGS) entry which is preliminary data.</text>
</comment>
<proteinExistence type="predicted"/>
<dbReference type="PROSITE" id="PS50206">
    <property type="entry name" value="RHODANESE_3"/>
    <property type="match status" value="1"/>
</dbReference>
<dbReference type="PANTHER" id="PTHR43031:SF1">
    <property type="entry name" value="PYRIDINE NUCLEOTIDE-DISULPHIDE OXIDOREDUCTASE"/>
    <property type="match status" value="1"/>
</dbReference>
<keyword evidence="3" id="KW-1185">Reference proteome</keyword>
<evidence type="ECO:0000259" key="1">
    <source>
        <dbReference type="PROSITE" id="PS50206"/>
    </source>
</evidence>
<evidence type="ECO:0000313" key="3">
    <source>
        <dbReference type="Proteomes" id="UP001458946"/>
    </source>
</evidence>
<sequence length="105" mass="11398">MSYTDLYAAELAAKLRAGAKLYDVRERDEYLDGHLPQAINLPLSELQGRENEIESPAIMVCLSGGRSAKAASHLAELGKADVMNLVGGTAGWRREGREIKTGEQP</sequence>
<dbReference type="Proteomes" id="UP001458946">
    <property type="component" value="Unassembled WGS sequence"/>
</dbReference>
<dbReference type="PANTHER" id="PTHR43031">
    <property type="entry name" value="FAD-DEPENDENT OXIDOREDUCTASE"/>
    <property type="match status" value="1"/>
</dbReference>
<dbReference type="EMBL" id="BAABRN010000012">
    <property type="protein sequence ID" value="GAA5501731.1"/>
    <property type="molecule type" value="Genomic_DNA"/>
</dbReference>
<evidence type="ECO:0000313" key="2">
    <source>
        <dbReference type="EMBL" id="GAA5501731.1"/>
    </source>
</evidence>
<accession>A0ABP9VAJ0</accession>
<reference evidence="2 3" key="1">
    <citation type="submission" date="2024-02" db="EMBL/GenBank/DDBJ databases">
        <title>Deinococcus xinjiangensis NBRC 107630.</title>
        <authorList>
            <person name="Ichikawa N."/>
            <person name="Katano-Makiyama Y."/>
            <person name="Hidaka K."/>
        </authorList>
    </citation>
    <scope>NUCLEOTIDE SEQUENCE [LARGE SCALE GENOMIC DNA]</scope>
    <source>
        <strain evidence="2 3">NBRC 107630</strain>
    </source>
</reference>
<protein>
    <submittedName>
        <fullName evidence="2">Thiosulfate sulfurtransferase GlpE</fullName>
    </submittedName>
</protein>
<dbReference type="InterPro" id="IPR036873">
    <property type="entry name" value="Rhodanese-like_dom_sf"/>
</dbReference>
<organism evidence="2 3">
    <name type="scientific">Deinococcus xinjiangensis</name>
    <dbReference type="NCBI Taxonomy" id="457454"/>
    <lineage>
        <taxon>Bacteria</taxon>
        <taxon>Thermotogati</taxon>
        <taxon>Deinococcota</taxon>
        <taxon>Deinococci</taxon>
        <taxon>Deinococcales</taxon>
        <taxon>Deinococcaceae</taxon>
        <taxon>Deinococcus</taxon>
    </lineage>
</organism>
<dbReference type="Pfam" id="PF00581">
    <property type="entry name" value="Rhodanese"/>
    <property type="match status" value="1"/>
</dbReference>